<proteinExistence type="predicted"/>
<keyword evidence="2" id="KW-1185">Reference proteome</keyword>
<reference evidence="1" key="2">
    <citation type="journal article" date="2022" name="New Phytol.">
        <title>Evolutionary transition to the ectomycorrhizal habit in the genomes of a hyperdiverse lineage of mushroom-forming fungi.</title>
        <authorList>
            <person name="Looney B."/>
            <person name="Miyauchi S."/>
            <person name="Morin E."/>
            <person name="Drula E."/>
            <person name="Courty P.E."/>
            <person name="Kohler A."/>
            <person name="Kuo A."/>
            <person name="LaButti K."/>
            <person name="Pangilinan J."/>
            <person name="Lipzen A."/>
            <person name="Riley R."/>
            <person name="Andreopoulos W."/>
            <person name="He G."/>
            <person name="Johnson J."/>
            <person name="Nolan M."/>
            <person name="Tritt A."/>
            <person name="Barry K.W."/>
            <person name="Grigoriev I.V."/>
            <person name="Nagy L.G."/>
            <person name="Hibbett D."/>
            <person name="Henrissat B."/>
            <person name="Matheny P.B."/>
            <person name="Labbe J."/>
            <person name="Martin F.M."/>
        </authorList>
    </citation>
    <scope>NUCLEOTIDE SEQUENCE</scope>
    <source>
        <strain evidence="1">FP105234-sp</strain>
    </source>
</reference>
<evidence type="ECO:0000313" key="2">
    <source>
        <dbReference type="Proteomes" id="UP000814033"/>
    </source>
</evidence>
<organism evidence="1 2">
    <name type="scientific">Auriscalpium vulgare</name>
    <dbReference type="NCBI Taxonomy" id="40419"/>
    <lineage>
        <taxon>Eukaryota</taxon>
        <taxon>Fungi</taxon>
        <taxon>Dikarya</taxon>
        <taxon>Basidiomycota</taxon>
        <taxon>Agaricomycotina</taxon>
        <taxon>Agaricomycetes</taxon>
        <taxon>Russulales</taxon>
        <taxon>Auriscalpiaceae</taxon>
        <taxon>Auriscalpium</taxon>
    </lineage>
</organism>
<reference evidence="1" key="1">
    <citation type="submission" date="2021-02" db="EMBL/GenBank/DDBJ databases">
        <authorList>
            <consortium name="DOE Joint Genome Institute"/>
            <person name="Ahrendt S."/>
            <person name="Looney B.P."/>
            <person name="Miyauchi S."/>
            <person name="Morin E."/>
            <person name="Drula E."/>
            <person name="Courty P.E."/>
            <person name="Chicoki N."/>
            <person name="Fauchery L."/>
            <person name="Kohler A."/>
            <person name="Kuo A."/>
            <person name="Labutti K."/>
            <person name="Pangilinan J."/>
            <person name="Lipzen A."/>
            <person name="Riley R."/>
            <person name="Andreopoulos W."/>
            <person name="He G."/>
            <person name="Johnson J."/>
            <person name="Barry K.W."/>
            <person name="Grigoriev I.V."/>
            <person name="Nagy L."/>
            <person name="Hibbett D."/>
            <person name="Henrissat B."/>
            <person name="Matheny P.B."/>
            <person name="Labbe J."/>
            <person name="Martin F."/>
        </authorList>
    </citation>
    <scope>NUCLEOTIDE SEQUENCE</scope>
    <source>
        <strain evidence="1">FP105234-sp</strain>
    </source>
</reference>
<name>A0ACB8RMM2_9AGAM</name>
<dbReference type="Proteomes" id="UP000814033">
    <property type="component" value="Unassembled WGS sequence"/>
</dbReference>
<accession>A0ACB8RMM2</accession>
<evidence type="ECO:0000313" key="1">
    <source>
        <dbReference type="EMBL" id="KAI0045343.1"/>
    </source>
</evidence>
<sequence>MTSSRKPVLRAHLPPATKPQTRSSTRIQKTAAGALTVTPAVVQNITELQELCLSGADAAYMELLKFGKAPKLRIIEIRQDVGQGQTFDFTDDFFHGTVPGPLMEHPTSPFLRTRLVFLEKLILDHCGVVWASQDEMLTTLALMPNLSELTLTNAIPAVAPRPPNVLYLNIRRLTQLALAGPSRTIVTALSRLELPLRLEVFEVKLKCDDSAFPYADIITLGHILRRFTNRPGGGAYRSAIVTVGPPEDDWRTGFLTDFAYHDRKNAATGNLPRESKLSFTTPALLKREDLLFLFANLFSKDLIHTIDFDHQMFLPEFPWIDFLEILPALTDLGILTDAPYSLSFQARNQFARFQDLLSRLSAMTVKDCELVANTGPDGRGDGVEVVQTLRSAVFGRNNSRQLATERRDVLVPRIRLNDWLKRN</sequence>
<gene>
    <name evidence="1" type="ORF">FA95DRAFT_1680528</name>
</gene>
<protein>
    <submittedName>
        <fullName evidence="1">Uncharacterized protein</fullName>
    </submittedName>
</protein>
<comment type="caution">
    <text evidence="1">The sequence shown here is derived from an EMBL/GenBank/DDBJ whole genome shotgun (WGS) entry which is preliminary data.</text>
</comment>
<dbReference type="EMBL" id="MU275954">
    <property type="protein sequence ID" value="KAI0045343.1"/>
    <property type="molecule type" value="Genomic_DNA"/>
</dbReference>